<sequence>MRDKDREFICFFQVGGCSFSFVLIRKKRTKKNEIGGAVQGPIICCFLLVFFDIFCIFVNETATYYKIYQISGF</sequence>
<feature type="transmembrane region" description="Helical" evidence="1">
    <location>
        <begin position="6"/>
        <end position="24"/>
    </location>
</feature>
<reference evidence="3" key="2">
    <citation type="submission" date="2007-04" db="EMBL/GenBank/DDBJ databases">
        <title>Draft genome sequence of Bacteroides ovatus (ATCC 8483).</title>
        <authorList>
            <person name="Sudarsanam P."/>
            <person name="Ley R."/>
            <person name="Guruge J."/>
            <person name="Turnbaugh P.J."/>
            <person name="Mahowald M."/>
            <person name="Liep D."/>
            <person name="Gordon J."/>
        </authorList>
    </citation>
    <scope>NUCLEOTIDE SEQUENCE [LARGE SCALE GENOMIC DNA]</scope>
    <source>
        <strain evidence="3">ATCC 8483 / DSM 1896 / JCM 5824 / BCRC 10623 / CCUG 4943 / NCTC 11153</strain>
    </source>
</reference>
<keyword evidence="1" id="KW-0472">Membrane</keyword>
<evidence type="ECO:0000313" key="2">
    <source>
        <dbReference type="EMBL" id="EDO09841.1"/>
    </source>
</evidence>
<reference evidence="2 3" key="1">
    <citation type="submission" date="2007-03" db="EMBL/GenBank/DDBJ databases">
        <authorList>
            <person name="Fulton L."/>
            <person name="Clifton S."/>
            <person name="Fulton B."/>
            <person name="Xu J."/>
            <person name="Minx P."/>
            <person name="Pepin K.H."/>
            <person name="Johnson M."/>
            <person name="Thiruvilangam P."/>
            <person name="Bhonagiri V."/>
            <person name="Nash W.E."/>
            <person name="Mardis E.R."/>
            <person name="Wilson R.K."/>
        </authorList>
    </citation>
    <scope>NUCLEOTIDE SEQUENCE [LARGE SCALE GENOMIC DNA]</scope>
    <source>
        <strain evidence="3">ATCC 8483 / DSM 1896 / JCM 5824 / BCRC 10623 / CCUG 4943 / NCTC 11153</strain>
    </source>
</reference>
<gene>
    <name evidence="2" type="ORF">BACOVA_04218</name>
</gene>
<accession>A0AAN3A4M5</accession>
<dbReference type="EMBL" id="AAXF02000053">
    <property type="protein sequence ID" value="EDO09841.1"/>
    <property type="molecule type" value="Genomic_DNA"/>
</dbReference>
<proteinExistence type="predicted"/>
<name>A0AAN3A4M5_BACO1</name>
<evidence type="ECO:0000256" key="1">
    <source>
        <dbReference type="SAM" id="Phobius"/>
    </source>
</evidence>
<dbReference type="AlphaFoldDB" id="A0AAN3A4M5"/>
<feature type="transmembrane region" description="Helical" evidence="1">
    <location>
        <begin position="36"/>
        <end position="59"/>
    </location>
</feature>
<protein>
    <submittedName>
        <fullName evidence="2">Uncharacterized protein</fullName>
    </submittedName>
</protein>
<evidence type="ECO:0000313" key="3">
    <source>
        <dbReference type="Proteomes" id="UP000005475"/>
    </source>
</evidence>
<organism evidence="2 3">
    <name type="scientific">Bacteroides ovatus (strain ATCC 8483 / DSM 1896 / JCM 5824 / BCRC 10623 / CCUG 4943 / NCTC 11153)</name>
    <dbReference type="NCBI Taxonomy" id="411476"/>
    <lineage>
        <taxon>Bacteria</taxon>
        <taxon>Pseudomonadati</taxon>
        <taxon>Bacteroidota</taxon>
        <taxon>Bacteroidia</taxon>
        <taxon>Bacteroidales</taxon>
        <taxon>Bacteroidaceae</taxon>
        <taxon>Bacteroides</taxon>
    </lineage>
</organism>
<comment type="caution">
    <text evidence="2">The sequence shown here is derived from an EMBL/GenBank/DDBJ whole genome shotgun (WGS) entry which is preliminary data.</text>
</comment>
<keyword evidence="1" id="KW-0812">Transmembrane</keyword>
<keyword evidence="1" id="KW-1133">Transmembrane helix</keyword>
<dbReference type="Proteomes" id="UP000005475">
    <property type="component" value="Unassembled WGS sequence"/>
</dbReference>